<evidence type="ECO:0000256" key="1">
    <source>
        <dbReference type="SAM" id="MobiDB-lite"/>
    </source>
</evidence>
<dbReference type="EMBL" id="CAJVPZ010013134">
    <property type="protein sequence ID" value="CAG8646235.1"/>
    <property type="molecule type" value="Genomic_DNA"/>
</dbReference>
<evidence type="ECO:0000313" key="3">
    <source>
        <dbReference type="Proteomes" id="UP000789396"/>
    </source>
</evidence>
<dbReference type="AlphaFoldDB" id="A0A9N9DPP1"/>
<proteinExistence type="predicted"/>
<dbReference type="PANTHER" id="PTHR47718:SF10">
    <property type="entry name" value="PROTEIN FAR1-RELATED SEQUENCE"/>
    <property type="match status" value="1"/>
</dbReference>
<organism evidence="2 3">
    <name type="scientific">Racocetra fulgida</name>
    <dbReference type="NCBI Taxonomy" id="60492"/>
    <lineage>
        <taxon>Eukaryota</taxon>
        <taxon>Fungi</taxon>
        <taxon>Fungi incertae sedis</taxon>
        <taxon>Mucoromycota</taxon>
        <taxon>Glomeromycotina</taxon>
        <taxon>Glomeromycetes</taxon>
        <taxon>Diversisporales</taxon>
        <taxon>Gigasporaceae</taxon>
        <taxon>Racocetra</taxon>
    </lineage>
</organism>
<protein>
    <submittedName>
        <fullName evidence="2">12570_t:CDS:1</fullName>
    </submittedName>
</protein>
<keyword evidence="3" id="KW-1185">Reference proteome</keyword>
<dbReference type="OrthoDB" id="2422867at2759"/>
<reference evidence="2" key="1">
    <citation type="submission" date="2021-06" db="EMBL/GenBank/DDBJ databases">
        <authorList>
            <person name="Kallberg Y."/>
            <person name="Tangrot J."/>
            <person name="Rosling A."/>
        </authorList>
    </citation>
    <scope>NUCLEOTIDE SEQUENCE</scope>
    <source>
        <strain evidence="2">IN212</strain>
    </source>
</reference>
<comment type="caution">
    <text evidence="2">The sequence shown here is derived from an EMBL/GenBank/DDBJ whole genome shotgun (WGS) entry which is preliminary data.</text>
</comment>
<name>A0A9N9DPP1_9GLOM</name>
<dbReference type="PANTHER" id="PTHR47718">
    <property type="entry name" value="OS01G0519700 PROTEIN"/>
    <property type="match status" value="1"/>
</dbReference>
<sequence>TLFQDSIVSDKENDEAESNNEDKSESNKENEIKICEIKIIKVANGHNHPMAKDARVFHEHRKLTYDATCIAVQMLKAGAKSSMIYKALRDENKEPIVTRRDISNLGTQIYYSKENALMEILIINIEKRGYTVHRKDYKEVVLVDATYKMNVYKLPFVNFIGVSNIGVTRLQTFGIADAWISDKSEKSYV</sequence>
<feature type="non-terminal residue" evidence="2">
    <location>
        <position position="1"/>
    </location>
</feature>
<gene>
    <name evidence="2" type="ORF">RFULGI_LOCUS8261</name>
</gene>
<dbReference type="Proteomes" id="UP000789396">
    <property type="component" value="Unassembled WGS sequence"/>
</dbReference>
<feature type="region of interest" description="Disordered" evidence="1">
    <location>
        <begin position="1"/>
        <end position="28"/>
    </location>
</feature>
<evidence type="ECO:0000313" key="2">
    <source>
        <dbReference type="EMBL" id="CAG8646235.1"/>
    </source>
</evidence>
<accession>A0A9N9DPP1</accession>